<gene>
    <name evidence="1" type="ORF">CON65_21575</name>
</gene>
<proteinExistence type="predicted"/>
<dbReference type="EMBL" id="NVOR01000104">
    <property type="protein sequence ID" value="PED80654.1"/>
    <property type="molecule type" value="Genomic_DNA"/>
</dbReference>
<evidence type="ECO:0008006" key="3">
    <source>
        <dbReference type="Google" id="ProtNLM"/>
    </source>
</evidence>
<name>A0AA91V901_9BACI</name>
<reference evidence="1 2" key="1">
    <citation type="submission" date="2017-09" db="EMBL/GenBank/DDBJ databases">
        <title>Large-scale bioinformatics analysis of Bacillus genomes uncovers conserved roles of natural products in bacterial physiology.</title>
        <authorList>
            <consortium name="Agbiome Team Llc"/>
            <person name="Bleich R.M."/>
            <person name="Grubbs K.J."/>
            <person name="Santa Maria K.C."/>
            <person name="Allen S.E."/>
            <person name="Farag S."/>
            <person name="Shank E.A."/>
            <person name="Bowers A."/>
        </authorList>
    </citation>
    <scope>NUCLEOTIDE SEQUENCE [LARGE SCALE GENOMIC DNA]</scope>
    <source>
        <strain evidence="1 2">AFS092012</strain>
    </source>
</reference>
<sequence>MYEYKFIKVELKSGLVEYKPKEDYQQIITEHAKDGWRFVQIFAPGTKGYGHAGYFELIFEKKATL</sequence>
<comment type="caution">
    <text evidence="1">The sequence shown here is derived from an EMBL/GenBank/DDBJ whole genome shotgun (WGS) entry which is preliminary data.</text>
</comment>
<dbReference type="Proteomes" id="UP000221020">
    <property type="component" value="Unassembled WGS sequence"/>
</dbReference>
<protein>
    <recommendedName>
        <fullName evidence="3">DUF4177 domain-containing protein</fullName>
    </recommendedName>
</protein>
<dbReference type="Pfam" id="PF13783">
    <property type="entry name" value="DUF4177"/>
    <property type="match status" value="1"/>
</dbReference>
<evidence type="ECO:0000313" key="2">
    <source>
        <dbReference type="Proteomes" id="UP000221020"/>
    </source>
</evidence>
<dbReference type="RefSeq" id="WP_097898376.1">
    <property type="nucleotide sequence ID" value="NZ_NVOR01000104.1"/>
</dbReference>
<evidence type="ECO:0000313" key="1">
    <source>
        <dbReference type="EMBL" id="PED80654.1"/>
    </source>
</evidence>
<accession>A0AA91V901</accession>
<organism evidence="1 2">
    <name type="scientific">Bacillus pseudomycoides</name>
    <dbReference type="NCBI Taxonomy" id="64104"/>
    <lineage>
        <taxon>Bacteria</taxon>
        <taxon>Bacillati</taxon>
        <taxon>Bacillota</taxon>
        <taxon>Bacilli</taxon>
        <taxon>Bacillales</taxon>
        <taxon>Bacillaceae</taxon>
        <taxon>Bacillus</taxon>
        <taxon>Bacillus cereus group</taxon>
    </lineage>
</organism>
<dbReference type="AlphaFoldDB" id="A0AA91V901"/>
<dbReference type="InterPro" id="IPR025234">
    <property type="entry name" value="YjzH-like"/>
</dbReference>